<name>A0ABP8JER2_9ACTN</name>
<comment type="caution">
    <text evidence="1">The sequence shown here is derived from an EMBL/GenBank/DDBJ whole genome shotgun (WGS) entry which is preliminary data.</text>
</comment>
<accession>A0ABP8JER2</accession>
<organism evidence="1 2">
    <name type="scientific">Tsukamurella soli</name>
    <dbReference type="NCBI Taxonomy" id="644556"/>
    <lineage>
        <taxon>Bacteria</taxon>
        <taxon>Bacillati</taxon>
        <taxon>Actinomycetota</taxon>
        <taxon>Actinomycetes</taxon>
        <taxon>Mycobacteriales</taxon>
        <taxon>Tsukamurellaceae</taxon>
        <taxon>Tsukamurella</taxon>
    </lineage>
</organism>
<evidence type="ECO:0000313" key="2">
    <source>
        <dbReference type="Proteomes" id="UP001500635"/>
    </source>
</evidence>
<dbReference type="RefSeq" id="WP_344993653.1">
    <property type="nucleotide sequence ID" value="NZ_BAABFR010000019.1"/>
</dbReference>
<reference evidence="2" key="1">
    <citation type="journal article" date="2019" name="Int. J. Syst. Evol. Microbiol.">
        <title>The Global Catalogue of Microorganisms (GCM) 10K type strain sequencing project: providing services to taxonomists for standard genome sequencing and annotation.</title>
        <authorList>
            <consortium name="The Broad Institute Genomics Platform"/>
            <consortium name="The Broad Institute Genome Sequencing Center for Infectious Disease"/>
            <person name="Wu L."/>
            <person name="Ma J."/>
        </authorList>
    </citation>
    <scope>NUCLEOTIDE SEQUENCE [LARGE SCALE GENOMIC DNA]</scope>
    <source>
        <strain evidence="2">JCM 17688</strain>
    </source>
</reference>
<gene>
    <name evidence="1" type="ORF">GCM10023147_16790</name>
</gene>
<evidence type="ECO:0000313" key="1">
    <source>
        <dbReference type="EMBL" id="GAA4389682.1"/>
    </source>
</evidence>
<protein>
    <submittedName>
        <fullName evidence="1">Uncharacterized protein</fullName>
    </submittedName>
</protein>
<sequence>MTHRISSLPALARAVDAVPASERHARAVAVVADALDLLVDPTGVAGDVGAVLLDERGTPGSRREAYRELAAVADSLDAAAAAARVEGDYAGYLAGFQAARVVSALALLVAGGAAPSSAALADVVYEAVMVTGSDSAVLARLTAEG</sequence>
<dbReference type="Proteomes" id="UP001500635">
    <property type="component" value="Unassembled WGS sequence"/>
</dbReference>
<proteinExistence type="predicted"/>
<dbReference type="EMBL" id="BAABFR010000019">
    <property type="protein sequence ID" value="GAA4389682.1"/>
    <property type="molecule type" value="Genomic_DNA"/>
</dbReference>
<keyword evidence="2" id="KW-1185">Reference proteome</keyword>